<dbReference type="SUPFAM" id="SSF69336">
    <property type="entry name" value="Alpha subunit of glutamate synthase, C-terminal domain"/>
    <property type="match status" value="1"/>
</dbReference>
<dbReference type="Gene3D" id="2.160.20.60">
    <property type="entry name" value="Glutamate synthase, alpha subunit, C-terminal domain"/>
    <property type="match status" value="1"/>
</dbReference>
<name>A0A420XUF6_9ACTN</name>
<reference evidence="1 2" key="1">
    <citation type="submission" date="2018-10" db="EMBL/GenBank/DDBJ databases">
        <title>Genomic Encyclopedia of Archaeal and Bacterial Type Strains, Phase II (KMG-II): from individual species to whole genera.</title>
        <authorList>
            <person name="Goeker M."/>
        </authorList>
    </citation>
    <scope>NUCLEOTIDE SEQUENCE [LARGE SCALE GENOMIC DNA]</scope>
    <source>
        <strain evidence="1 2">RP-AC37</strain>
    </source>
</reference>
<protein>
    <submittedName>
        <fullName evidence="1">GXGXG motif-containing protein</fullName>
    </submittedName>
</protein>
<evidence type="ECO:0000313" key="2">
    <source>
        <dbReference type="Proteomes" id="UP000281955"/>
    </source>
</evidence>
<dbReference type="PIRSF" id="PIRSF006519">
    <property type="entry name" value="GOGAT_dom3"/>
    <property type="match status" value="1"/>
</dbReference>
<gene>
    <name evidence="1" type="ORF">CLV35_0938</name>
</gene>
<dbReference type="CDD" id="cd00504">
    <property type="entry name" value="GXGXG"/>
    <property type="match status" value="1"/>
</dbReference>
<dbReference type="EMBL" id="RBWV01000009">
    <property type="protein sequence ID" value="RKS80502.1"/>
    <property type="molecule type" value="Genomic_DNA"/>
</dbReference>
<dbReference type="InParanoid" id="A0A420XUF6"/>
<dbReference type="Proteomes" id="UP000281955">
    <property type="component" value="Unassembled WGS sequence"/>
</dbReference>
<dbReference type="AlphaFoldDB" id="A0A420XUF6"/>
<dbReference type="PANTHER" id="PTHR39673">
    <property type="entry name" value="TUNGSTEN FORMYLMETHANOFURAN DEHYDROGENASE, SUBUNIT C (FWDC)"/>
    <property type="match status" value="1"/>
</dbReference>
<keyword evidence="2" id="KW-1185">Reference proteome</keyword>
<evidence type="ECO:0000313" key="1">
    <source>
        <dbReference type="EMBL" id="RKS80502.1"/>
    </source>
</evidence>
<dbReference type="PANTHER" id="PTHR39673:SF5">
    <property type="entry name" value="TUNGSTEN-CONTAINING FORMYLMETHANOFURAN DEHYDROGENASE 2 SUBUNIT C"/>
    <property type="match status" value="1"/>
</dbReference>
<dbReference type="GO" id="GO:0016491">
    <property type="term" value="F:oxidoreductase activity"/>
    <property type="evidence" value="ECO:0007669"/>
    <property type="project" value="InterPro"/>
</dbReference>
<sequence length="235" mass="24249">MATMTAPEQTTATLVDLAETSVRELNSALHAPDPAPLWRVLNPEGAHNVACGLDAPVRVEIAGHAGYYCAGMNQQAEVVVEGNVGVGVAENMMSGRVVVTGDASQSAGATAHGGLLAIHGNASARCGISMKGVDIVVGGSVGHMSAFMGQAGRLVVCGDAGDALGDSLYEARIYVAGRVRSLGADCVEKEVRAEHLAELADLLEQAGIEADPATFRRYGSARTLYNFHVENAGAY</sequence>
<accession>A0A420XUF6</accession>
<comment type="caution">
    <text evidence="1">The sequence shown here is derived from an EMBL/GenBank/DDBJ whole genome shotgun (WGS) entry which is preliminary data.</text>
</comment>
<dbReference type="InterPro" id="IPR012061">
    <property type="entry name" value="Glu_synth_lsu_3"/>
</dbReference>
<dbReference type="InterPro" id="IPR036485">
    <property type="entry name" value="Glu_synth_asu_C_sf"/>
</dbReference>
<proteinExistence type="predicted"/>
<organism evidence="1 2">
    <name type="scientific">Motilibacter peucedani</name>
    <dbReference type="NCBI Taxonomy" id="598650"/>
    <lineage>
        <taxon>Bacteria</taxon>
        <taxon>Bacillati</taxon>
        <taxon>Actinomycetota</taxon>
        <taxon>Actinomycetes</taxon>
        <taxon>Motilibacterales</taxon>
        <taxon>Motilibacteraceae</taxon>
        <taxon>Motilibacter</taxon>
    </lineage>
</organism>